<evidence type="ECO:0000313" key="2">
    <source>
        <dbReference type="Proteomes" id="UP000070501"/>
    </source>
</evidence>
<gene>
    <name evidence="1" type="ORF">Micbo1qcDRAFT_150347</name>
</gene>
<dbReference type="STRING" id="196109.A0A136IW54"/>
<dbReference type="OrthoDB" id="21502at2759"/>
<dbReference type="InterPro" id="IPR023213">
    <property type="entry name" value="CAT-like_dom_sf"/>
</dbReference>
<dbReference type="Gene3D" id="3.30.559.10">
    <property type="entry name" value="Chloramphenicol acetyltransferase-like domain"/>
    <property type="match status" value="2"/>
</dbReference>
<dbReference type="InParanoid" id="A0A136IW54"/>
<organism evidence="1 2">
    <name type="scientific">Microdochium bolleyi</name>
    <dbReference type="NCBI Taxonomy" id="196109"/>
    <lineage>
        <taxon>Eukaryota</taxon>
        <taxon>Fungi</taxon>
        <taxon>Dikarya</taxon>
        <taxon>Ascomycota</taxon>
        <taxon>Pezizomycotina</taxon>
        <taxon>Sordariomycetes</taxon>
        <taxon>Xylariomycetidae</taxon>
        <taxon>Xylariales</taxon>
        <taxon>Microdochiaceae</taxon>
        <taxon>Microdochium</taxon>
    </lineage>
</organism>
<proteinExistence type="predicted"/>
<accession>A0A136IW54</accession>
<protein>
    <recommendedName>
        <fullName evidence="3">Transferase family-domain-containing protein</fullName>
    </recommendedName>
</protein>
<evidence type="ECO:0008006" key="3">
    <source>
        <dbReference type="Google" id="ProtNLM"/>
    </source>
</evidence>
<dbReference type="AlphaFoldDB" id="A0A136IW54"/>
<sequence>MTSSWWPCSKPRQPPRVPTDTVVPVGFFDDTIIFRTFTIYNMFVYDEVLDVEQLHDGMTRLVSRPGWNKLGARLRRAVDGNGFEHHIPESFSRDRPAVDFSTEDHSDTRVQDHAVACKLPRAPTDGNPAVVCDPSDFKPLICGPGVPFYMSDYLNADKPQLGLRVLPFKDATVVVVHWIHMAFDAIALGDILKAWRLVLEGREDEIPEPLPATDYPLAEYGTAPKERHLLADVHLKMSGMLAWVARNSWGLLMSPRQCRMLCIPAAFWKKLREDALGELRREGSQDAWVSEGDIVLAWFSRLALAHYDKNSVAANAPVNIQQILELRSRMPDRFPADRPFLGNAIAFMIDLMPIRDALTKPLSQVASSIRRALTAQSTREQCEAYGALVREDTRNRAPPFFGSSGMHLLLYSNWSKARLFDTDLGAATKGGSGCTSAGRHKIAMPRYIQTIQGPYEFPDGIIVVGKDALENYWISTYRLDGLWPMMEKVIRDEWCL</sequence>
<dbReference type="EMBL" id="KQ964256">
    <property type="protein sequence ID" value="KXJ89113.1"/>
    <property type="molecule type" value="Genomic_DNA"/>
</dbReference>
<name>A0A136IW54_9PEZI</name>
<reference evidence="2" key="1">
    <citation type="submission" date="2016-02" db="EMBL/GenBank/DDBJ databases">
        <title>Draft genome sequence of Microdochium bolleyi, a fungal endophyte of beachgrass.</title>
        <authorList>
            <consortium name="DOE Joint Genome Institute"/>
            <person name="David A.S."/>
            <person name="May G."/>
            <person name="Haridas S."/>
            <person name="Lim J."/>
            <person name="Wang M."/>
            <person name="Labutti K."/>
            <person name="Lipzen A."/>
            <person name="Barry K."/>
            <person name="Grigoriev I.V."/>
        </authorList>
    </citation>
    <scope>NUCLEOTIDE SEQUENCE [LARGE SCALE GENOMIC DNA]</scope>
    <source>
        <strain evidence="2">J235TASD1</strain>
    </source>
</reference>
<keyword evidence="2" id="KW-1185">Reference proteome</keyword>
<dbReference type="Proteomes" id="UP000070501">
    <property type="component" value="Unassembled WGS sequence"/>
</dbReference>
<evidence type="ECO:0000313" key="1">
    <source>
        <dbReference type="EMBL" id="KXJ89113.1"/>
    </source>
</evidence>